<dbReference type="Gene3D" id="3.40.50.150">
    <property type="entry name" value="Vaccinia Virus protein VP39"/>
    <property type="match status" value="1"/>
</dbReference>
<keyword evidence="1 6" id="KW-0963">Cytoplasm</keyword>
<feature type="binding site" evidence="6">
    <location>
        <begin position="104"/>
        <end position="105"/>
    </location>
    <ligand>
        <name>S-adenosyl-L-methionine</name>
        <dbReference type="ChEBI" id="CHEBI:59789"/>
    </ligand>
</feature>
<dbReference type="GO" id="GO:0070043">
    <property type="term" value="F:rRNA (guanine-N7-)-methyltransferase activity"/>
    <property type="evidence" value="ECO:0007669"/>
    <property type="project" value="UniProtKB-UniRule"/>
</dbReference>
<feature type="binding site" evidence="6">
    <location>
        <position position="54"/>
    </location>
    <ligand>
        <name>S-adenosyl-L-methionine</name>
        <dbReference type="ChEBI" id="CHEBI:59789"/>
    </ligand>
</feature>
<keyword evidence="2 6" id="KW-0698">rRNA processing</keyword>
<evidence type="ECO:0000313" key="7">
    <source>
        <dbReference type="EMBL" id="VYS87146.1"/>
    </source>
</evidence>
<evidence type="ECO:0000256" key="1">
    <source>
        <dbReference type="ARBA" id="ARBA00022490"/>
    </source>
</evidence>
<dbReference type="EC" id="2.1.1.-" evidence="6"/>
<evidence type="ECO:0000256" key="3">
    <source>
        <dbReference type="ARBA" id="ARBA00022603"/>
    </source>
</evidence>
<dbReference type="PANTHER" id="PTHR31760:SF0">
    <property type="entry name" value="S-ADENOSYL-L-METHIONINE-DEPENDENT METHYLTRANSFERASES SUPERFAMILY PROTEIN"/>
    <property type="match status" value="1"/>
</dbReference>
<name>A0A6N2S213_9FIRM</name>
<comment type="caution">
    <text evidence="6">Lacks conserved residue(s) required for the propagation of feature annotation.</text>
</comment>
<dbReference type="HAMAP" id="MF_00074">
    <property type="entry name" value="16SrRNA_methyltr_G"/>
    <property type="match status" value="1"/>
</dbReference>
<dbReference type="PANTHER" id="PTHR31760">
    <property type="entry name" value="S-ADENOSYL-L-METHIONINE-DEPENDENT METHYLTRANSFERASES SUPERFAMILY PROTEIN"/>
    <property type="match status" value="1"/>
</dbReference>
<accession>A0A6N2S213</accession>
<dbReference type="NCBIfam" id="TIGR00138">
    <property type="entry name" value="rsmG_gidB"/>
    <property type="match status" value="1"/>
</dbReference>
<protein>
    <recommendedName>
        <fullName evidence="6">Ribosomal RNA small subunit methyltransferase G</fullName>
        <ecNumber evidence="6">2.1.1.-</ecNumber>
    </recommendedName>
    <alternativeName>
        <fullName evidence="6">16S rRNA 7-methylguanosine methyltransferase</fullName>
        <shortName evidence="6">16S rRNA m7G methyltransferase</shortName>
    </alternativeName>
</protein>
<dbReference type="GO" id="GO:0005829">
    <property type="term" value="C:cytosol"/>
    <property type="evidence" value="ECO:0007669"/>
    <property type="project" value="TreeGrafter"/>
</dbReference>
<dbReference type="PIRSF" id="PIRSF003078">
    <property type="entry name" value="GidB"/>
    <property type="match status" value="1"/>
</dbReference>
<gene>
    <name evidence="6 7" type="primary">rsmG</name>
    <name evidence="7" type="ORF">AVLFYP127_01656</name>
</gene>
<proteinExistence type="inferred from homology"/>
<feature type="binding site" evidence="6">
    <location>
        <position position="59"/>
    </location>
    <ligand>
        <name>S-adenosyl-L-methionine</name>
        <dbReference type="ChEBI" id="CHEBI:59789"/>
    </ligand>
</feature>
<dbReference type="Pfam" id="PF02527">
    <property type="entry name" value="GidB"/>
    <property type="match status" value="1"/>
</dbReference>
<evidence type="ECO:0000256" key="2">
    <source>
        <dbReference type="ARBA" id="ARBA00022552"/>
    </source>
</evidence>
<dbReference type="InterPro" id="IPR003682">
    <property type="entry name" value="rRNA_ssu_MeTfrase_G"/>
</dbReference>
<dbReference type="InterPro" id="IPR029063">
    <property type="entry name" value="SAM-dependent_MTases_sf"/>
</dbReference>
<dbReference type="FunFam" id="3.40.50.150:FF:000041">
    <property type="entry name" value="Ribosomal RNA small subunit methyltransferase G"/>
    <property type="match status" value="1"/>
</dbReference>
<dbReference type="RefSeq" id="WP_070737562.1">
    <property type="nucleotide sequence ID" value="NZ_CACRSW010000008.1"/>
</dbReference>
<keyword evidence="3 6" id="KW-0489">Methyltransferase</keyword>
<comment type="function">
    <text evidence="6">Specifically methylates the N7 position of a guanine in 16S rRNA.</text>
</comment>
<organism evidence="7">
    <name type="scientific">Anaerococcus vaginalis</name>
    <dbReference type="NCBI Taxonomy" id="33037"/>
    <lineage>
        <taxon>Bacteria</taxon>
        <taxon>Bacillati</taxon>
        <taxon>Bacillota</taxon>
        <taxon>Tissierellia</taxon>
        <taxon>Tissierellales</taxon>
        <taxon>Peptoniphilaceae</taxon>
        <taxon>Anaerococcus</taxon>
    </lineage>
</organism>
<dbReference type="CDD" id="cd02440">
    <property type="entry name" value="AdoMet_MTases"/>
    <property type="match status" value="1"/>
</dbReference>
<evidence type="ECO:0000256" key="4">
    <source>
        <dbReference type="ARBA" id="ARBA00022679"/>
    </source>
</evidence>
<comment type="subcellular location">
    <subcellularLocation>
        <location evidence="6">Cytoplasm</location>
    </subcellularLocation>
</comment>
<sequence length="209" mass="23891">MDKFKIYEQMLIETNKKFNLTSIDDPKEIRIKHFEDSLTIKSYINKGMKVLDIGSGAGFPGIPLRIEKDFDLTLIDSVNKKVNFMNEVIEELKLEKAKAVHVRAEDYAKDHREEFDMVISRAVANLSTLSEYALPFLKVGGIFIAMKGPKAEEEYEQAQNALKILGGELINIDTIDLYGNTRKNILIKKVRSTKKKYPRGKNQPKKNPL</sequence>
<feature type="binding site" evidence="6">
    <location>
        <position position="121"/>
    </location>
    <ligand>
        <name>S-adenosyl-L-methionine</name>
        <dbReference type="ChEBI" id="CHEBI:59789"/>
    </ligand>
</feature>
<keyword evidence="4 6" id="KW-0808">Transferase</keyword>
<dbReference type="EMBL" id="CACRSW010000008">
    <property type="protein sequence ID" value="VYS87146.1"/>
    <property type="molecule type" value="Genomic_DNA"/>
</dbReference>
<dbReference type="AlphaFoldDB" id="A0A6N2S213"/>
<reference evidence="7" key="1">
    <citation type="submission" date="2019-11" db="EMBL/GenBank/DDBJ databases">
        <authorList>
            <person name="Feng L."/>
        </authorList>
    </citation>
    <scope>NUCLEOTIDE SEQUENCE</scope>
    <source>
        <strain evidence="7">AvaginalisLFYP127</strain>
    </source>
</reference>
<dbReference type="SUPFAM" id="SSF53335">
    <property type="entry name" value="S-adenosyl-L-methionine-dependent methyltransferases"/>
    <property type="match status" value="1"/>
</dbReference>
<evidence type="ECO:0000256" key="5">
    <source>
        <dbReference type="ARBA" id="ARBA00022691"/>
    </source>
</evidence>
<keyword evidence="5 6" id="KW-0949">S-adenosyl-L-methionine</keyword>
<evidence type="ECO:0000256" key="6">
    <source>
        <dbReference type="HAMAP-Rule" id="MF_00074"/>
    </source>
</evidence>
<comment type="similarity">
    <text evidence="6">Belongs to the methyltransferase superfamily. RNA methyltransferase RsmG family.</text>
</comment>